<organism evidence="8 9">
    <name type="scientific">Pseudonocardia alaniniphila</name>
    <dbReference type="NCBI Taxonomy" id="75291"/>
    <lineage>
        <taxon>Bacteria</taxon>
        <taxon>Bacillati</taxon>
        <taxon>Actinomycetota</taxon>
        <taxon>Actinomycetes</taxon>
        <taxon>Pseudonocardiales</taxon>
        <taxon>Pseudonocardiaceae</taxon>
        <taxon>Pseudonocardia</taxon>
    </lineage>
</organism>
<evidence type="ECO:0000256" key="7">
    <source>
        <dbReference type="SAM" id="Phobius"/>
    </source>
</evidence>
<evidence type="ECO:0000256" key="4">
    <source>
        <dbReference type="ARBA" id="ARBA00022989"/>
    </source>
</evidence>
<dbReference type="InterPro" id="IPR036259">
    <property type="entry name" value="MFS_trans_sf"/>
</dbReference>
<proteinExistence type="predicted"/>
<feature type="compositionally biased region" description="Low complexity" evidence="6">
    <location>
        <begin position="44"/>
        <end position="58"/>
    </location>
</feature>
<comment type="subcellular location">
    <subcellularLocation>
        <location evidence="1">Cell membrane</location>
        <topology evidence="1">Multi-pass membrane protein</topology>
    </subcellularLocation>
</comment>
<keyword evidence="2" id="KW-1003">Cell membrane</keyword>
<keyword evidence="3 7" id="KW-0812">Transmembrane</keyword>
<feature type="transmembrane region" description="Helical" evidence="7">
    <location>
        <begin position="414"/>
        <end position="434"/>
    </location>
</feature>
<feature type="transmembrane region" description="Helical" evidence="7">
    <location>
        <begin position="531"/>
        <end position="552"/>
    </location>
</feature>
<evidence type="ECO:0000313" key="8">
    <source>
        <dbReference type="EMBL" id="MCH6169596.1"/>
    </source>
</evidence>
<accession>A0ABS9TMU2</accession>
<protein>
    <submittedName>
        <fullName evidence="8">MFS transporter</fullName>
    </submittedName>
</protein>
<keyword evidence="9" id="KW-1185">Reference proteome</keyword>
<feature type="transmembrane region" description="Helical" evidence="7">
    <location>
        <begin position="377"/>
        <end position="402"/>
    </location>
</feature>
<feature type="compositionally biased region" description="Basic and acidic residues" evidence="6">
    <location>
        <begin position="59"/>
        <end position="72"/>
    </location>
</feature>
<evidence type="ECO:0000256" key="6">
    <source>
        <dbReference type="SAM" id="MobiDB-lite"/>
    </source>
</evidence>
<dbReference type="PANTHER" id="PTHR23513:SF18">
    <property type="entry name" value="INTEGRAL MEMBRANE PROTEIN"/>
    <property type="match status" value="1"/>
</dbReference>
<feature type="transmembrane region" description="Helical" evidence="7">
    <location>
        <begin position="305"/>
        <end position="323"/>
    </location>
</feature>
<feature type="region of interest" description="Disordered" evidence="6">
    <location>
        <begin position="1"/>
        <end position="133"/>
    </location>
</feature>
<evidence type="ECO:0000256" key="5">
    <source>
        <dbReference type="ARBA" id="ARBA00023136"/>
    </source>
</evidence>
<evidence type="ECO:0000256" key="1">
    <source>
        <dbReference type="ARBA" id="ARBA00004651"/>
    </source>
</evidence>
<dbReference type="EMBL" id="JAKXMK010000027">
    <property type="protein sequence ID" value="MCH6169596.1"/>
    <property type="molecule type" value="Genomic_DNA"/>
</dbReference>
<name>A0ABS9TMU2_9PSEU</name>
<dbReference type="PANTHER" id="PTHR23513">
    <property type="entry name" value="INTEGRAL MEMBRANE EFFLUX PROTEIN-RELATED"/>
    <property type="match status" value="1"/>
</dbReference>
<reference evidence="8 9" key="1">
    <citation type="submission" date="2022-03" db="EMBL/GenBank/DDBJ databases">
        <title>Pseudonocardia alaer sp. nov., a novel actinomycete isolated from reed forest soil.</title>
        <authorList>
            <person name="Wang L."/>
        </authorList>
    </citation>
    <scope>NUCLEOTIDE SEQUENCE [LARGE SCALE GENOMIC DNA]</scope>
    <source>
        <strain evidence="8 9">Y-16303</strain>
    </source>
</reference>
<dbReference type="Proteomes" id="UP001299970">
    <property type="component" value="Unassembled WGS sequence"/>
</dbReference>
<feature type="compositionally biased region" description="Pro residues" evidence="6">
    <location>
        <begin position="84"/>
        <end position="93"/>
    </location>
</feature>
<dbReference type="RefSeq" id="WP_241040239.1">
    <property type="nucleotide sequence ID" value="NZ_BAAAJF010000015.1"/>
</dbReference>
<sequence length="578" mass="60666">MPRSESFPPRRNRRGGRRTWVTVDGERTAKVAPPATPHRTLPLETEPATRTPSSTSERSPYEPRRRYPWHDDPDYDPAAHRRTPPPSWPPPPDPGHRPAADIPDDVPPADTGPPPAPGPERQDEPPTQRMPRKLTVTRVAALRSRQLTQSGIRAFQRAATADGADRSGLTALTYATMMSYAVDAAVAVALANTLFFAAATAESKANVALYLVITVAPFAVVAPVIGPLLDRLQRGRRAALAVSFAGRAVLAVVMAFSYDTWLLYPAALGMLVLSKSYSVLKAAVTPRVLPPTITLVTTNSRLTTFGLVAGGVFGAGAAGVASFAGSPGALFYTAALSVVGTVLCLRIPRWVESTAGEVPATLRTTRRGKRSPMGRPVVVSLWGNGAVRVLTGFLTLFVAFVVKGQTEADPARQLFLIGIVGAAAGAGSFLGNAVGSRRQFGRSDRTILTCIAAAVTVAVVAAVFPGILTAALVGLIGATASAIAKVSLDAVIQRDLPEESRASAFGRSETVLQLAWVFGGALGVLLPHTTFWIGFAVVAAVVALAGVQTALVSRGGSLLPILGHRVRSTAPPPARAVR</sequence>
<dbReference type="Gene3D" id="1.20.1250.20">
    <property type="entry name" value="MFS general substrate transporter like domains"/>
    <property type="match status" value="1"/>
</dbReference>
<keyword evidence="4 7" id="KW-1133">Transmembrane helix</keyword>
<dbReference type="Pfam" id="PF07690">
    <property type="entry name" value="MFS_1"/>
    <property type="match status" value="1"/>
</dbReference>
<evidence type="ECO:0000256" key="3">
    <source>
        <dbReference type="ARBA" id="ARBA00022692"/>
    </source>
</evidence>
<dbReference type="InterPro" id="IPR011701">
    <property type="entry name" value="MFS"/>
</dbReference>
<dbReference type="SUPFAM" id="SSF103473">
    <property type="entry name" value="MFS general substrate transporter"/>
    <property type="match status" value="1"/>
</dbReference>
<evidence type="ECO:0000313" key="9">
    <source>
        <dbReference type="Proteomes" id="UP001299970"/>
    </source>
</evidence>
<evidence type="ECO:0000256" key="2">
    <source>
        <dbReference type="ARBA" id="ARBA00022475"/>
    </source>
</evidence>
<feature type="transmembrane region" description="Helical" evidence="7">
    <location>
        <begin position="180"/>
        <end position="201"/>
    </location>
</feature>
<keyword evidence="5 7" id="KW-0472">Membrane</keyword>
<feature type="transmembrane region" description="Helical" evidence="7">
    <location>
        <begin position="207"/>
        <end position="226"/>
    </location>
</feature>
<comment type="caution">
    <text evidence="8">The sequence shown here is derived from an EMBL/GenBank/DDBJ whole genome shotgun (WGS) entry which is preliminary data.</text>
</comment>
<feature type="transmembrane region" description="Helical" evidence="7">
    <location>
        <begin position="329"/>
        <end position="347"/>
    </location>
</feature>
<gene>
    <name evidence="8" type="ORF">MMF94_28175</name>
</gene>